<comment type="catalytic activity">
    <reaction evidence="8">
        <text>L-threonyl-[protein] + ATP = O-phospho-L-threonyl-[protein] + ADP + H(+)</text>
        <dbReference type="Rhea" id="RHEA:46608"/>
        <dbReference type="Rhea" id="RHEA-COMP:11060"/>
        <dbReference type="Rhea" id="RHEA-COMP:11605"/>
        <dbReference type="ChEBI" id="CHEBI:15378"/>
        <dbReference type="ChEBI" id="CHEBI:30013"/>
        <dbReference type="ChEBI" id="CHEBI:30616"/>
        <dbReference type="ChEBI" id="CHEBI:61977"/>
        <dbReference type="ChEBI" id="CHEBI:456216"/>
        <dbReference type="EC" id="2.7.11.1"/>
    </reaction>
</comment>
<comment type="function">
    <text evidence="1">Component of the EKC/KEOPS complex that is required for the formation of a threonylcarbamoyl group on adenosine at position 37 (t(6)A37) in tRNAs that read codons beginning with adenine. The complex is probably involved in the transfer of the threonylcarbamoyl moiety of threonylcarbamoyl-AMP (TC-AMP) to the N6 group of A37. BUD32 has ATPase activity in the context of the EKC/KEOPS complex and likely plays a supporting role to the catalytic subunit KAE1. The EKC/KEOPS complex also promotes both telomere uncapping and telomere elongation. The complex is required for efficient recruitment of transcriptional coactivators.</text>
</comment>
<protein>
    <recommendedName>
        <fullName evidence="5">EKC/KEOPS complex subunit BUD32</fullName>
        <ecNumber evidence="3">2.7.11.1</ecNumber>
    </recommendedName>
    <alternativeName>
        <fullName evidence="6 7">Atypical Serine/threonine protein kinase BUD32</fullName>
    </alternativeName>
    <alternativeName>
        <fullName evidence="4">EKC/KEOPS complex subunit bud32</fullName>
    </alternativeName>
</protein>
<evidence type="ECO:0000256" key="7">
    <source>
        <dbReference type="ARBA" id="ARBA00033194"/>
    </source>
</evidence>
<name>A0A8T9C532_9HELO</name>
<dbReference type="GO" id="GO:0005524">
    <property type="term" value="F:ATP binding"/>
    <property type="evidence" value="ECO:0007669"/>
    <property type="project" value="InterPro"/>
</dbReference>
<dbReference type="InterPro" id="IPR011009">
    <property type="entry name" value="Kinase-like_dom_sf"/>
</dbReference>
<comment type="catalytic activity">
    <reaction evidence="9">
        <text>L-seryl-[protein] + ATP = O-phospho-L-seryl-[protein] + ADP + H(+)</text>
        <dbReference type="Rhea" id="RHEA:17989"/>
        <dbReference type="Rhea" id="RHEA-COMP:9863"/>
        <dbReference type="Rhea" id="RHEA-COMP:11604"/>
        <dbReference type="ChEBI" id="CHEBI:15378"/>
        <dbReference type="ChEBI" id="CHEBI:29999"/>
        <dbReference type="ChEBI" id="CHEBI:30616"/>
        <dbReference type="ChEBI" id="CHEBI:83421"/>
        <dbReference type="ChEBI" id="CHEBI:456216"/>
        <dbReference type="EC" id="2.7.11.1"/>
    </reaction>
</comment>
<evidence type="ECO:0000259" key="10">
    <source>
        <dbReference type="PROSITE" id="PS50011"/>
    </source>
</evidence>
<accession>A0A8T9C532</accession>
<dbReference type="PROSITE" id="PS50011">
    <property type="entry name" value="PROTEIN_KINASE_DOM"/>
    <property type="match status" value="1"/>
</dbReference>
<proteinExistence type="predicted"/>
<dbReference type="AlphaFoldDB" id="A0A8T9C532"/>
<evidence type="ECO:0000256" key="1">
    <source>
        <dbReference type="ARBA" id="ARBA00003747"/>
    </source>
</evidence>
<evidence type="ECO:0000256" key="2">
    <source>
        <dbReference type="ARBA" id="ARBA00011534"/>
    </source>
</evidence>
<evidence type="ECO:0000256" key="8">
    <source>
        <dbReference type="ARBA" id="ARBA00047899"/>
    </source>
</evidence>
<evidence type="ECO:0000256" key="3">
    <source>
        <dbReference type="ARBA" id="ARBA00012513"/>
    </source>
</evidence>
<evidence type="ECO:0000313" key="11">
    <source>
        <dbReference type="EMBL" id="TVY68987.1"/>
    </source>
</evidence>
<organism evidence="11 12">
    <name type="scientific">Lachnellula suecica</name>
    <dbReference type="NCBI Taxonomy" id="602035"/>
    <lineage>
        <taxon>Eukaryota</taxon>
        <taxon>Fungi</taxon>
        <taxon>Dikarya</taxon>
        <taxon>Ascomycota</taxon>
        <taxon>Pezizomycotina</taxon>
        <taxon>Leotiomycetes</taxon>
        <taxon>Helotiales</taxon>
        <taxon>Lachnaceae</taxon>
        <taxon>Lachnellula</taxon>
    </lineage>
</organism>
<dbReference type="Gene3D" id="1.10.510.10">
    <property type="entry name" value="Transferase(Phosphotransferase) domain 1"/>
    <property type="match status" value="1"/>
</dbReference>
<feature type="domain" description="Protein kinase" evidence="10">
    <location>
        <begin position="1"/>
        <end position="243"/>
    </location>
</feature>
<evidence type="ECO:0000313" key="12">
    <source>
        <dbReference type="Proteomes" id="UP000469558"/>
    </source>
</evidence>
<evidence type="ECO:0000256" key="4">
    <source>
        <dbReference type="ARBA" id="ARBA00013948"/>
    </source>
</evidence>
<dbReference type="PROSITE" id="PS00109">
    <property type="entry name" value="PROTEIN_KINASE_TYR"/>
    <property type="match status" value="1"/>
</dbReference>
<comment type="subunit">
    <text evidence="2">Component of the EKC/KEOPS complex composed of at least BUD32, CGI121, GON7, KAE1 and PCC1; the whole complex dimerizes.</text>
</comment>
<evidence type="ECO:0000256" key="5">
    <source>
        <dbReference type="ARBA" id="ARBA00019973"/>
    </source>
</evidence>
<evidence type="ECO:0000256" key="6">
    <source>
        <dbReference type="ARBA" id="ARBA00030980"/>
    </source>
</evidence>
<dbReference type="OrthoDB" id="4062651at2759"/>
<dbReference type="GO" id="GO:0004674">
    <property type="term" value="F:protein serine/threonine kinase activity"/>
    <property type="evidence" value="ECO:0007669"/>
    <property type="project" value="UniProtKB-EC"/>
</dbReference>
<sequence length="243" mass="27714">MEIIKTAEAFKKVDDAYKFSYLKLIVRKNGRLYAAKSPRREPNLSELFDIAPLETEDRGPKVKSTWTLLDSPHDCYVKTPDLWAYTSPNLEQQILREVEACELLKSHPHPNIAVYRGCRSTNGRVSGLYFQLAAYPLTMPQKRVWAESWLVFITFIRSISSTMIIHNDITPSNIMLEEDCTPVIIDFGSCRMVGASLQGAQRTHGWHDPQVQTALEKNDLDAFTELETWLIGSSADNFLFKRG</sequence>
<reference evidence="11 12" key="1">
    <citation type="submission" date="2018-05" db="EMBL/GenBank/DDBJ databases">
        <title>Genome sequencing and assembly of the regulated plant pathogen Lachnellula willkommii and related sister species for the development of diagnostic species identification markers.</title>
        <authorList>
            <person name="Giroux E."/>
            <person name="Bilodeau G."/>
        </authorList>
    </citation>
    <scope>NUCLEOTIDE SEQUENCE [LARGE SCALE GENOMIC DNA]</scope>
    <source>
        <strain evidence="11 12">CBS 268.59</strain>
    </source>
</reference>
<evidence type="ECO:0000256" key="9">
    <source>
        <dbReference type="ARBA" id="ARBA00048679"/>
    </source>
</evidence>
<gene>
    <name evidence="11" type="ORF">LSUE1_G007367</name>
</gene>
<dbReference type="EC" id="2.7.11.1" evidence="3"/>
<dbReference type="EMBL" id="QGMK01001349">
    <property type="protein sequence ID" value="TVY68987.1"/>
    <property type="molecule type" value="Genomic_DNA"/>
</dbReference>
<dbReference type="Proteomes" id="UP000469558">
    <property type="component" value="Unassembled WGS sequence"/>
</dbReference>
<comment type="caution">
    <text evidence="11">The sequence shown here is derived from an EMBL/GenBank/DDBJ whole genome shotgun (WGS) entry which is preliminary data.</text>
</comment>
<keyword evidence="12" id="KW-1185">Reference proteome</keyword>
<dbReference type="InterPro" id="IPR008266">
    <property type="entry name" value="Tyr_kinase_AS"/>
</dbReference>
<dbReference type="SUPFAM" id="SSF56112">
    <property type="entry name" value="Protein kinase-like (PK-like)"/>
    <property type="match status" value="1"/>
</dbReference>
<dbReference type="InterPro" id="IPR000719">
    <property type="entry name" value="Prot_kinase_dom"/>
</dbReference>